<gene>
    <name evidence="4" type="ORF">FOL47_008442</name>
</gene>
<dbReference type="OrthoDB" id="431591at2759"/>
<feature type="domain" description="Response regulatory" evidence="3">
    <location>
        <begin position="234"/>
        <end position="364"/>
    </location>
</feature>
<dbReference type="GO" id="GO:0000160">
    <property type="term" value="P:phosphorelay signal transduction system"/>
    <property type="evidence" value="ECO:0007669"/>
    <property type="project" value="InterPro"/>
</dbReference>
<dbReference type="InterPro" id="IPR011006">
    <property type="entry name" value="CheY-like_superfamily"/>
</dbReference>
<feature type="signal peptide" evidence="2">
    <location>
        <begin position="1"/>
        <end position="18"/>
    </location>
</feature>
<dbReference type="EMBL" id="JAAPAO010000541">
    <property type="protein sequence ID" value="KAF4657455.1"/>
    <property type="molecule type" value="Genomic_DNA"/>
</dbReference>
<evidence type="ECO:0000313" key="5">
    <source>
        <dbReference type="Proteomes" id="UP000591131"/>
    </source>
</evidence>
<dbReference type="Pfam" id="PF20525">
    <property type="entry name" value="DUF6740"/>
    <property type="match status" value="1"/>
</dbReference>
<feature type="chain" id="PRO_5029894257" description="Response regulatory domain-containing protein" evidence="2">
    <location>
        <begin position="19"/>
        <end position="391"/>
    </location>
</feature>
<keyword evidence="5" id="KW-1185">Reference proteome</keyword>
<dbReference type="InterPro" id="IPR001789">
    <property type="entry name" value="Sig_transdc_resp-reg_receiver"/>
</dbReference>
<proteinExistence type="predicted"/>
<reference evidence="4 5" key="1">
    <citation type="submission" date="2020-04" db="EMBL/GenBank/DDBJ databases">
        <title>Perkinsus chesapeaki whole genome sequence.</title>
        <authorList>
            <person name="Bogema D.R."/>
        </authorList>
    </citation>
    <scope>NUCLEOTIDE SEQUENCE [LARGE SCALE GENOMIC DNA]</scope>
    <source>
        <strain evidence="4">ATCC PRA-425</strain>
    </source>
</reference>
<comment type="caution">
    <text evidence="4">The sequence shown here is derived from an EMBL/GenBank/DDBJ whole genome shotgun (WGS) entry which is preliminary data.</text>
</comment>
<dbReference type="Proteomes" id="UP000591131">
    <property type="component" value="Unassembled WGS sequence"/>
</dbReference>
<keyword evidence="2" id="KW-0732">Signal</keyword>
<evidence type="ECO:0000256" key="2">
    <source>
        <dbReference type="SAM" id="SignalP"/>
    </source>
</evidence>
<evidence type="ECO:0000259" key="3">
    <source>
        <dbReference type="PROSITE" id="PS50110"/>
    </source>
</evidence>
<feature type="modified residue" description="4-aspartylphosphate" evidence="1">
    <location>
        <position position="294"/>
    </location>
</feature>
<dbReference type="SUPFAM" id="SSF52172">
    <property type="entry name" value="CheY-like"/>
    <property type="match status" value="1"/>
</dbReference>
<dbReference type="Gene3D" id="3.40.50.2300">
    <property type="match status" value="1"/>
</dbReference>
<dbReference type="SMART" id="SM00448">
    <property type="entry name" value="REC"/>
    <property type="match status" value="1"/>
</dbReference>
<organism evidence="4 5">
    <name type="scientific">Perkinsus chesapeaki</name>
    <name type="common">Clam parasite</name>
    <name type="synonym">Perkinsus andrewsi</name>
    <dbReference type="NCBI Taxonomy" id="330153"/>
    <lineage>
        <taxon>Eukaryota</taxon>
        <taxon>Sar</taxon>
        <taxon>Alveolata</taxon>
        <taxon>Perkinsozoa</taxon>
        <taxon>Perkinsea</taxon>
        <taxon>Perkinsida</taxon>
        <taxon>Perkinsidae</taxon>
        <taxon>Perkinsus</taxon>
    </lineage>
</organism>
<dbReference type="InterPro" id="IPR046628">
    <property type="entry name" value="DUF6740"/>
</dbReference>
<protein>
    <recommendedName>
        <fullName evidence="3">Response regulatory domain-containing protein</fullName>
    </recommendedName>
</protein>
<accession>A0A7J6LDZ3</accession>
<dbReference type="AlphaFoldDB" id="A0A7J6LDZ3"/>
<name>A0A7J6LDZ3_PERCH</name>
<keyword evidence="1" id="KW-0597">Phosphoprotein</keyword>
<evidence type="ECO:0000313" key="4">
    <source>
        <dbReference type="EMBL" id="KAF4657455.1"/>
    </source>
</evidence>
<evidence type="ECO:0000256" key="1">
    <source>
        <dbReference type="PROSITE-ProRule" id="PRU00169"/>
    </source>
</evidence>
<sequence length="391" mass="42965">MLTHIALWLITLGILVNCIKYPVVDLDEAMAGEDDGLEVVPPGVLVNFSSPQNCDGVHMPATASFCVRGQSELDQGFEKFLIIADYFDINTPAGSPAKSVRFGINATFKGSNAVHLEQLEGGCATIIDQSMYLSTLYINVTACTSDLDGDDDDIVNDDSGRLTTASNFTVFFEVHFLGVTVVKNSVWARAATFAGDDYDMGLLANISKTFNEGGVAGAKCDADVKMNTLKNRIDLWQVEANVDVMVWVAQGNLGLVGFDEENERIYEAEDGQEALDKLDELQEEGEGPVIVLLDLHMTGGMDGHIAAEKLKEKYEEYTRKPFIVCCSAEVLEDLKAKPWADRFHHFAAKPMMMEVVEEMVASCSEWLDNGCERDYKTDESGDAEDEEEGEE</sequence>
<dbReference type="PROSITE" id="PS50110">
    <property type="entry name" value="RESPONSE_REGULATORY"/>
    <property type="match status" value="1"/>
</dbReference>